<evidence type="ECO:0000256" key="2">
    <source>
        <dbReference type="ARBA" id="ARBA00008779"/>
    </source>
</evidence>
<comment type="similarity">
    <text evidence="2">Belongs to the sulfatase family.</text>
</comment>
<organism evidence="10 11">
    <name type="scientific">Lignipirellula cremea</name>
    <dbReference type="NCBI Taxonomy" id="2528010"/>
    <lineage>
        <taxon>Bacteria</taxon>
        <taxon>Pseudomonadati</taxon>
        <taxon>Planctomycetota</taxon>
        <taxon>Planctomycetia</taxon>
        <taxon>Pirellulales</taxon>
        <taxon>Pirellulaceae</taxon>
        <taxon>Lignipirellula</taxon>
    </lineage>
</organism>
<dbReference type="GO" id="GO:0046872">
    <property type="term" value="F:metal ion binding"/>
    <property type="evidence" value="ECO:0007669"/>
    <property type="project" value="UniProtKB-KW"/>
</dbReference>
<reference evidence="10 11" key="1">
    <citation type="submission" date="2019-02" db="EMBL/GenBank/DDBJ databases">
        <title>Deep-cultivation of Planctomycetes and their phenomic and genomic characterization uncovers novel biology.</title>
        <authorList>
            <person name="Wiegand S."/>
            <person name="Jogler M."/>
            <person name="Boedeker C."/>
            <person name="Pinto D."/>
            <person name="Vollmers J."/>
            <person name="Rivas-Marin E."/>
            <person name="Kohn T."/>
            <person name="Peeters S.H."/>
            <person name="Heuer A."/>
            <person name="Rast P."/>
            <person name="Oberbeckmann S."/>
            <person name="Bunk B."/>
            <person name="Jeske O."/>
            <person name="Meyerdierks A."/>
            <person name="Storesund J.E."/>
            <person name="Kallscheuer N."/>
            <person name="Luecker S."/>
            <person name="Lage O.M."/>
            <person name="Pohl T."/>
            <person name="Merkel B.J."/>
            <person name="Hornburger P."/>
            <person name="Mueller R.-W."/>
            <person name="Bruemmer F."/>
            <person name="Labrenz M."/>
            <person name="Spormann A.M."/>
            <person name="Op den Camp H."/>
            <person name="Overmann J."/>
            <person name="Amann R."/>
            <person name="Jetten M.S.M."/>
            <person name="Mascher T."/>
            <person name="Medema M.H."/>
            <person name="Devos D.P."/>
            <person name="Kaster A.-K."/>
            <person name="Ovreas L."/>
            <person name="Rohde M."/>
            <person name="Galperin M.Y."/>
            <person name="Jogler C."/>
        </authorList>
    </citation>
    <scope>NUCLEOTIDE SEQUENCE [LARGE SCALE GENOMIC DNA]</scope>
    <source>
        <strain evidence="10 11">Pla85_3_4</strain>
    </source>
</reference>
<evidence type="ECO:0000256" key="7">
    <source>
        <dbReference type="SAM" id="MobiDB-lite"/>
    </source>
</evidence>
<sequence precursor="true">MVRLLPCVLLLLLSGSATAAETRPPNLLFILIDDLGWSDLACQGNKLVETPHVDRLARQGMRFTDAYAAAPVCSPTRAAIMTGKSPARLHLTNHTPDRASFTPDHSRLLPAEMLDHLPSEEVTIAERLKTAGYATGFLGKWHLSGDGRGKPEFEPTAQGFDLNVGGCGYGGPPTFFDPYRIPNLPDRQAGEYLPDRLADEAVQFMQAHRDQPFALFLWNYTVHWPMEAPDALLAKYADRKGPGLNDTRYGAMIEAMDAAVGKVLAELDQLDLTDQTLVIFNSDNGGFGGVSDNRPLRAAKGHLYEGGIRVPLIIRWPGHVAAGSVSHTPVVSMDFFPTLAAVAGLPAESQADLDGVNLLPLLQGEKFTRGPICFHFPNFAWHRSNRLGGAIRSGDWKLIERFDDNSLELYNLAEDLGERKNLADAMPRQAKSLQQQLARWREQTNAAMPRPREPASR</sequence>
<name>A0A518DNE0_9BACT</name>
<dbReference type="EC" id="3.1.6.1" evidence="10"/>
<feature type="signal peptide" evidence="8">
    <location>
        <begin position="1"/>
        <end position="19"/>
    </location>
</feature>
<evidence type="ECO:0000256" key="4">
    <source>
        <dbReference type="ARBA" id="ARBA00022729"/>
    </source>
</evidence>
<dbReference type="Pfam" id="PF00884">
    <property type="entry name" value="Sulfatase"/>
    <property type="match status" value="1"/>
</dbReference>
<keyword evidence="5 10" id="KW-0378">Hydrolase</keyword>
<feature type="domain" description="Sulfatase N-terminal" evidence="9">
    <location>
        <begin position="25"/>
        <end position="344"/>
    </location>
</feature>
<evidence type="ECO:0000313" key="11">
    <source>
        <dbReference type="Proteomes" id="UP000317648"/>
    </source>
</evidence>
<feature type="region of interest" description="Disordered" evidence="7">
    <location>
        <begin position="433"/>
        <end position="457"/>
    </location>
</feature>
<evidence type="ECO:0000259" key="9">
    <source>
        <dbReference type="Pfam" id="PF00884"/>
    </source>
</evidence>
<evidence type="ECO:0000256" key="5">
    <source>
        <dbReference type="ARBA" id="ARBA00022801"/>
    </source>
</evidence>
<dbReference type="PANTHER" id="PTHR42693:SF42">
    <property type="entry name" value="ARYLSULFATASE G"/>
    <property type="match status" value="1"/>
</dbReference>
<proteinExistence type="inferred from homology"/>
<dbReference type="InterPro" id="IPR000917">
    <property type="entry name" value="Sulfatase_N"/>
</dbReference>
<evidence type="ECO:0000256" key="3">
    <source>
        <dbReference type="ARBA" id="ARBA00022723"/>
    </source>
</evidence>
<keyword evidence="11" id="KW-1185">Reference proteome</keyword>
<dbReference type="GO" id="GO:0004065">
    <property type="term" value="F:arylsulfatase activity"/>
    <property type="evidence" value="ECO:0007669"/>
    <property type="project" value="UniProtKB-EC"/>
</dbReference>
<dbReference type="KEGG" id="lcre:Pla8534_11320"/>
<dbReference type="Proteomes" id="UP000317648">
    <property type="component" value="Chromosome"/>
</dbReference>
<gene>
    <name evidence="10" type="primary">atsA_12</name>
    <name evidence="10" type="ORF">Pla8534_11320</name>
</gene>
<keyword evidence="3" id="KW-0479">Metal-binding</keyword>
<keyword evidence="4 8" id="KW-0732">Signal</keyword>
<dbReference type="Gene3D" id="3.30.1120.10">
    <property type="match status" value="1"/>
</dbReference>
<dbReference type="AlphaFoldDB" id="A0A518DNE0"/>
<dbReference type="InterPro" id="IPR050738">
    <property type="entry name" value="Sulfatase"/>
</dbReference>
<keyword evidence="6" id="KW-0106">Calcium</keyword>
<dbReference type="EMBL" id="CP036433">
    <property type="protein sequence ID" value="QDU93352.1"/>
    <property type="molecule type" value="Genomic_DNA"/>
</dbReference>
<comment type="cofactor">
    <cofactor evidence="1">
        <name>Ca(2+)</name>
        <dbReference type="ChEBI" id="CHEBI:29108"/>
    </cofactor>
</comment>
<dbReference type="PROSITE" id="PS00523">
    <property type="entry name" value="SULFATASE_1"/>
    <property type="match status" value="1"/>
</dbReference>
<feature type="chain" id="PRO_5022007830" evidence="8">
    <location>
        <begin position="20"/>
        <end position="457"/>
    </location>
</feature>
<accession>A0A518DNE0</accession>
<dbReference type="PANTHER" id="PTHR42693">
    <property type="entry name" value="ARYLSULFATASE FAMILY MEMBER"/>
    <property type="match status" value="1"/>
</dbReference>
<dbReference type="RefSeq" id="WP_145050086.1">
    <property type="nucleotide sequence ID" value="NZ_CP036433.1"/>
</dbReference>
<evidence type="ECO:0000313" key="10">
    <source>
        <dbReference type="EMBL" id="QDU93352.1"/>
    </source>
</evidence>
<dbReference type="InterPro" id="IPR017850">
    <property type="entry name" value="Alkaline_phosphatase_core_sf"/>
</dbReference>
<evidence type="ECO:0000256" key="1">
    <source>
        <dbReference type="ARBA" id="ARBA00001913"/>
    </source>
</evidence>
<evidence type="ECO:0000256" key="6">
    <source>
        <dbReference type="ARBA" id="ARBA00022837"/>
    </source>
</evidence>
<evidence type="ECO:0000256" key="8">
    <source>
        <dbReference type="SAM" id="SignalP"/>
    </source>
</evidence>
<dbReference type="Gene3D" id="3.40.720.10">
    <property type="entry name" value="Alkaline Phosphatase, subunit A"/>
    <property type="match status" value="1"/>
</dbReference>
<dbReference type="SUPFAM" id="SSF53649">
    <property type="entry name" value="Alkaline phosphatase-like"/>
    <property type="match status" value="1"/>
</dbReference>
<dbReference type="OrthoDB" id="9783154at2"/>
<dbReference type="InterPro" id="IPR024607">
    <property type="entry name" value="Sulfatase_CS"/>
</dbReference>
<dbReference type="CDD" id="cd16144">
    <property type="entry name" value="ARS_like"/>
    <property type="match status" value="1"/>
</dbReference>
<protein>
    <submittedName>
        <fullName evidence="10">Arylsulfatase</fullName>
        <ecNumber evidence="10">3.1.6.1</ecNumber>
    </submittedName>
</protein>